<dbReference type="Gene3D" id="3.30.530.20">
    <property type="match status" value="1"/>
</dbReference>
<dbReference type="EMBL" id="OIVN01001039">
    <property type="protein sequence ID" value="SPC89041.1"/>
    <property type="molecule type" value="Genomic_DNA"/>
</dbReference>
<proteinExistence type="inferred from homology"/>
<dbReference type="SMART" id="SM01037">
    <property type="entry name" value="Bet_v_1"/>
    <property type="match status" value="1"/>
</dbReference>
<evidence type="ECO:0000256" key="1">
    <source>
        <dbReference type="ARBA" id="ARBA00038242"/>
    </source>
</evidence>
<dbReference type="InterPro" id="IPR000916">
    <property type="entry name" value="Bet_v_I/MLP"/>
</dbReference>
<dbReference type="InterPro" id="IPR052006">
    <property type="entry name" value="MLP-like"/>
</dbReference>
<evidence type="ECO:0000256" key="2">
    <source>
        <dbReference type="SAM" id="MobiDB-lite"/>
    </source>
</evidence>
<dbReference type="SUPFAM" id="SSF55961">
    <property type="entry name" value="Bet v1-like"/>
    <property type="match status" value="1"/>
</dbReference>
<evidence type="ECO:0000313" key="4">
    <source>
        <dbReference type="EMBL" id="SPC89041.1"/>
    </source>
</evidence>
<dbReference type="PANTHER" id="PTHR31338:SF16">
    <property type="entry name" value="POLYKETIDE CYCLASE_DEHYDRASE AND LIPID TRANSPORT SUPERFAMILY PROTEIN"/>
    <property type="match status" value="1"/>
</dbReference>
<dbReference type="GO" id="GO:0006952">
    <property type="term" value="P:defense response"/>
    <property type="evidence" value="ECO:0007669"/>
    <property type="project" value="InterPro"/>
</dbReference>
<dbReference type="AlphaFoldDB" id="A0A2N9FQ32"/>
<dbReference type="PANTHER" id="PTHR31338">
    <property type="entry name" value="POLYKETIDE CYCLASE/DEHYDRASE AND LIPID TRANSPORT SUPERFAMILY PROTEIN"/>
    <property type="match status" value="1"/>
</dbReference>
<organism evidence="4">
    <name type="scientific">Fagus sylvatica</name>
    <name type="common">Beechnut</name>
    <dbReference type="NCBI Taxonomy" id="28930"/>
    <lineage>
        <taxon>Eukaryota</taxon>
        <taxon>Viridiplantae</taxon>
        <taxon>Streptophyta</taxon>
        <taxon>Embryophyta</taxon>
        <taxon>Tracheophyta</taxon>
        <taxon>Spermatophyta</taxon>
        <taxon>Magnoliopsida</taxon>
        <taxon>eudicotyledons</taxon>
        <taxon>Gunneridae</taxon>
        <taxon>Pentapetalae</taxon>
        <taxon>rosids</taxon>
        <taxon>fabids</taxon>
        <taxon>Fagales</taxon>
        <taxon>Fagaceae</taxon>
        <taxon>Fagus</taxon>
    </lineage>
</organism>
<reference evidence="4" key="1">
    <citation type="submission" date="2018-02" db="EMBL/GenBank/DDBJ databases">
        <authorList>
            <person name="Cohen D.B."/>
            <person name="Kent A.D."/>
        </authorList>
    </citation>
    <scope>NUCLEOTIDE SEQUENCE</scope>
</reference>
<comment type="similarity">
    <text evidence="1">Belongs to the MLP family.</text>
</comment>
<dbReference type="Pfam" id="PF00407">
    <property type="entry name" value="Bet_v_1"/>
    <property type="match status" value="1"/>
</dbReference>
<sequence>MGTGRMQIEQRHTSKSIGGSVLRGHSECRRQRVLSRSEINTRVCADECRYNRNWYTKQLSRCPTMRLASLEPTLIPFVTLEGPPRGTGSTEASSKQQERKQSGWGIDYSSQTQTSRRPSRDSSAEFIKCIRGQPLLHIKSMSHQSFYGCHRSSHPQNGNALSLKETVEAIDEENKSITYNIVDGEVLKHYKSLKCSVQVSAKDEGSLVKWIIEYEKLNENIPAPDAYQDLAIKVTKDVEAHLLEV</sequence>
<feature type="region of interest" description="Disordered" evidence="2">
    <location>
        <begin position="78"/>
        <end position="123"/>
    </location>
</feature>
<name>A0A2N9FQ32_FAGSY</name>
<protein>
    <recommendedName>
        <fullName evidence="3">Bet v I/Major latex protein domain-containing protein</fullName>
    </recommendedName>
</protein>
<evidence type="ECO:0000259" key="3">
    <source>
        <dbReference type="SMART" id="SM01037"/>
    </source>
</evidence>
<feature type="region of interest" description="Disordered" evidence="2">
    <location>
        <begin position="1"/>
        <end position="22"/>
    </location>
</feature>
<dbReference type="InterPro" id="IPR023393">
    <property type="entry name" value="START-like_dom_sf"/>
</dbReference>
<feature type="domain" description="Bet v I/Major latex protein" evidence="3">
    <location>
        <begin position="137"/>
        <end position="245"/>
    </location>
</feature>
<gene>
    <name evidence="4" type="ORF">FSB_LOCUS16923</name>
</gene>
<accession>A0A2N9FQ32</accession>